<dbReference type="OrthoDB" id="3269759at2759"/>
<reference evidence="2" key="1">
    <citation type="journal article" date="2012" name="Science">
        <title>The Paleozoic origin of enzymatic lignin decomposition reconstructed from 31 fungal genomes.</title>
        <authorList>
            <person name="Floudas D."/>
            <person name="Binder M."/>
            <person name="Riley R."/>
            <person name="Barry K."/>
            <person name="Blanchette R.A."/>
            <person name="Henrissat B."/>
            <person name="Martinez A.T."/>
            <person name="Otillar R."/>
            <person name="Spatafora J.W."/>
            <person name="Yadav J.S."/>
            <person name="Aerts A."/>
            <person name="Benoit I."/>
            <person name="Boyd A."/>
            <person name="Carlson A."/>
            <person name="Copeland A."/>
            <person name="Coutinho P.M."/>
            <person name="de Vries R.P."/>
            <person name="Ferreira P."/>
            <person name="Findley K."/>
            <person name="Foster B."/>
            <person name="Gaskell J."/>
            <person name="Glotzer D."/>
            <person name="Gorecki P."/>
            <person name="Heitman J."/>
            <person name="Hesse C."/>
            <person name="Hori C."/>
            <person name="Igarashi K."/>
            <person name="Jurgens J.A."/>
            <person name="Kallen N."/>
            <person name="Kersten P."/>
            <person name="Kohler A."/>
            <person name="Kuees U."/>
            <person name="Kumar T.K.A."/>
            <person name="Kuo A."/>
            <person name="LaButti K."/>
            <person name="Larrondo L.F."/>
            <person name="Lindquist E."/>
            <person name="Ling A."/>
            <person name="Lombard V."/>
            <person name="Lucas S."/>
            <person name="Lundell T."/>
            <person name="Martin R."/>
            <person name="McLaughlin D.J."/>
            <person name="Morgenstern I."/>
            <person name="Morin E."/>
            <person name="Murat C."/>
            <person name="Nagy L.G."/>
            <person name="Nolan M."/>
            <person name="Ohm R.A."/>
            <person name="Patyshakuliyeva A."/>
            <person name="Rokas A."/>
            <person name="Ruiz-Duenas F.J."/>
            <person name="Sabat G."/>
            <person name="Salamov A."/>
            <person name="Samejima M."/>
            <person name="Schmutz J."/>
            <person name="Slot J.C."/>
            <person name="St John F."/>
            <person name="Stenlid J."/>
            <person name="Sun H."/>
            <person name="Sun S."/>
            <person name="Syed K."/>
            <person name="Tsang A."/>
            <person name="Wiebenga A."/>
            <person name="Young D."/>
            <person name="Pisabarro A."/>
            <person name="Eastwood D.C."/>
            <person name="Martin F."/>
            <person name="Cullen D."/>
            <person name="Grigoriev I.V."/>
            <person name="Hibbett D.S."/>
        </authorList>
    </citation>
    <scope>NUCLEOTIDE SEQUENCE [LARGE SCALE GENOMIC DNA]</scope>
    <source>
        <strain evidence="2">TFB10046</strain>
    </source>
</reference>
<feature type="non-terminal residue" evidence="1">
    <location>
        <position position="107"/>
    </location>
</feature>
<dbReference type="KEGG" id="adl:AURDEDRAFT_37015"/>
<evidence type="ECO:0000313" key="1">
    <source>
        <dbReference type="EMBL" id="EJD32264.1"/>
    </source>
</evidence>
<proteinExistence type="predicted"/>
<dbReference type="EMBL" id="JH689152">
    <property type="protein sequence ID" value="EJD32264.1"/>
    <property type="molecule type" value="Genomic_DNA"/>
</dbReference>
<organism evidence="1 2">
    <name type="scientific">Auricularia subglabra (strain TFB-10046 / SS5)</name>
    <name type="common">White-rot fungus</name>
    <name type="synonym">Auricularia delicata (strain TFB10046)</name>
    <dbReference type="NCBI Taxonomy" id="717982"/>
    <lineage>
        <taxon>Eukaryota</taxon>
        <taxon>Fungi</taxon>
        <taxon>Dikarya</taxon>
        <taxon>Basidiomycota</taxon>
        <taxon>Agaricomycotina</taxon>
        <taxon>Agaricomycetes</taxon>
        <taxon>Auriculariales</taxon>
        <taxon>Auriculariaceae</taxon>
        <taxon>Auricularia</taxon>
    </lineage>
</organism>
<evidence type="ECO:0000313" key="2">
    <source>
        <dbReference type="Proteomes" id="UP000006514"/>
    </source>
</evidence>
<dbReference type="Proteomes" id="UP000006514">
    <property type="component" value="Unassembled WGS sequence"/>
</dbReference>
<dbReference type="AlphaFoldDB" id="J0CPX9"/>
<protein>
    <submittedName>
        <fullName evidence="1">Uncharacterized protein</fullName>
    </submittedName>
</protein>
<dbReference type="Pfam" id="PF14223">
    <property type="entry name" value="Retrotran_gag_2"/>
    <property type="match status" value="1"/>
</dbReference>
<dbReference type="InParanoid" id="J0CPX9"/>
<accession>J0CPX9</accession>
<gene>
    <name evidence="1" type="ORF">AURDEDRAFT_37015</name>
</gene>
<feature type="non-terminal residue" evidence="1">
    <location>
        <position position="1"/>
    </location>
</feature>
<sequence length="107" mass="12290">WKTSNSSALLHIVAGLPDSLSGKAMRLVVVKEVWAWLVDEFEAKGDAYAQEVRRLFEAKRCAANGDVRAHLDEMEDLRRKYNAAAQEHMLETEFYRTVLASLPDYYR</sequence>
<name>J0CPX9_AURST</name>
<keyword evidence="2" id="KW-1185">Reference proteome</keyword>